<keyword evidence="1" id="KW-0403">Intermediate filament</keyword>
<dbReference type="RefSeq" id="XP_035657344.1">
    <property type="nucleotide sequence ID" value="XM_035801451.1"/>
</dbReference>
<dbReference type="InterPro" id="IPR050405">
    <property type="entry name" value="Intermediate_filament"/>
</dbReference>
<reference evidence="5" key="1">
    <citation type="journal article" date="2020" name="Nat. Ecol. Evol.">
        <title>Deeply conserved synteny resolves early events in vertebrate evolution.</title>
        <authorList>
            <person name="Simakov O."/>
            <person name="Marletaz F."/>
            <person name="Yue J.X."/>
            <person name="O'Connell B."/>
            <person name="Jenkins J."/>
            <person name="Brandt A."/>
            <person name="Calef R."/>
            <person name="Tung C.H."/>
            <person name="Huang T.K."/>
            <person name="Schmutz J."/>
            <person name="Satoh N."/>
            <person name="Yu J.K."/>
            <person name="Putnam N.H."/>
            <person name="Green R.E."/>
            <person name="Rokhsar D.S."/>
        </authorList>
    </citation>
    <scope>NUCLEOTIDE SEQUENCE [LARGE SCALE GENOMIC DNA]</scope>
    <source>
        <strain evidence="5">S238N-H82</strain>
    </source>
</reference>
<dbReference type="AlphaFoldDB" id="A0A9J7HG88"/>
<dbReference type="Gene3D" id="1.20.5.1160">
    <property type="entry name" value="Vasodilator-stimulated phosphoprotein"/>
    <property type="match status" value="1"/>
</dbReference>
<dbReference type="InterPro" id="IPR039008">
    <property type="entry name" value="IF_rod_dom"/>
</dbReference>
<evidence type="ECO:0000259" key="4">
    <source>
        <dbReference type="PROSITE" id="PS51842"/>
    </source>
</evidence>
<dbReference type="Pfam" id="PF00038">
    <property type="entry name" value="Filament"/>
    <property type="match status" value="1"/>
</dbReference>
<dbReference type="OrthoDB" id="2441647at2759"/>
<dbReference type="SMART" id="SM01391">
    <property type="entry name" value="Filament"/>
    <property type="match status" value="1"/>
</dbReference>
<reference evidence="6 7" key="2">
    <citation type="submission" date="2025-04" db="UniProtKB">
        <authorList>
            <consortium name="RefSeq"/>
        </authorList>
    </citation>
    <scope>IDENTIFICATION</scope>
    <source>
        <strain evidence="6 7">S238N-H82</strain>
        <tissue evidence="6 7">Testes</tissue>
    </source>
</reference>
<dbReference type="SUPFAM" id="SSF64593">
    <property type="entry name" value="Intermediate filament protein, coiled coil region"/>
    <property type="match status" value="1"/>
</dbReference>
<feature type="domain" description="IF rod" evidence="4">
    <location>
        <begin position="86"/>
        <end position="350"/>
    </location>
</feature>
<dbReference type="GO" id="GO:0005882">
    <property type="term" value="C:intermediate filament"/>
    <property type="evidence" value="ECO:0000318"/>
    <property type="project" value="GO_Central"/>
</dbReference>
<evidence type="ECO:0000313" key="7">
    <source>
        <dbReference type="RefSeq" id="XP_035657351.1"/>
    </source>
</evidence>
<organism evidence="5 6">
    <name type="scientific">Branchiostoma floridae</name>
    <name type="common">Florida lancelet</name>
    <name type="synonym">Amphioxus</name>
    <dbReference type="NCBI Taxonomy" id="7739"/>
    <lineage>
        <taxon>Eukaryota</taxon>
        <taxon>Metazoa</taxon>
        <taxon>Chordata</taxon>
        <taxon>Cephalochordata</taxon>
        <taxon>Leptocardii</taxon>
        <taxon>Amphioxiformes</taxon>
        <taxon>Branchiostomatidae</taxon>
        <taxon>Branchiostoma</taxon>
    </lineage>
</organism>
<protein>
    <submittedName>
        <fullName evidence="6 7">Non-neuronal cytoplasmic intermediate filament protein-like</fullName>
    </submittedName>
</protein>
<dbReference type="GO" id="GO:0005200">
    <property type="term" value="F:structural constituent of cytoskeleton"/>
    <property type="evidence" value="ECO:0000318"/>
    <property type="project" value="GO_Central"/>
</dbReference>
<dbReference type="PANTHER" id="PTHR45652">
    <property type="entry name" value="GLIAL FIBRILLARY ACIDIC PROTEIN"/>
    <property type="match status" value="1"/>
</dbReference>
<dbReference type="PANTHER" id="PTHR45652:SF21">
    <property type="entry name" value="ZINC FINGER CCCH DOMAIN-CONTAINING PROTEIN 13-LIKE ISOFORM X1"/>
    <property type="match status" value="1"/>
</dbReference>
<dbReference type="GO" id="GO:0045109">
    <property type="term" value="P:intermediate filament organization"/>
    <property type="evidence" value="ECO:0000318"/>
    <property type="project" value="GO_Central"/>
</dbReference>
<sequence length="350" mass="40135">MIPLRLIRIESYKKSVKMTQPKTSEAIRSSVRSSLIARDEDVNGSGPESLKARTRAIRAGNVITSLGGPGDAQQTMAGARKARAQEREDMSAMNNLFASYIEKMRSFQQRNCALEAQVLKLQATETTANTKALYEKETRDLRALVDELSEEKAKMVLERNQWREQAEEYKRKWEDEAEWHAELNTEVAKLNKDVYAATQVHLDLQNKITTIKEEMDFMMMVHKHELKPLQDQLNESLSISAMDRTQEAGPNIIAKLYQLRQLYEDFCRDIQEEAEAKYKEKFTELALERERDNMTMLAARSELITSQKEVSDLREQLNTLMTSTETLKHESSSSSSINVQQVTITSQTVM</sequence>
<accession>A0A9J7HG88</accession>
<gene>
    <name evidence="6 7" type="primary">LOC118403012</name>
</gene>
<evidence type="ECO:0000256" key="1">
    <source>
        <dbReference type="ARBA" id="ARBA00022754"/>
    </source>
</evidence>
<evidence type="ECO:0000313" key="5">
    <source>
        <dbReference type="Proteomes" id="UP000001554"/>
    </source>
</evidence>
<keyword evidence="2 3" id="KW-0175">Coiled coil</keyword>
<dbReference type="PROSITE" id="PS51842">
    <property type="entry name" value="IF_ROD_2"/>
    <property type="match status" value="1"/>
</dbReference>
<name>A0A9J7HG88_BRAFL</name>
<evidence type="ECO:0000313" key="6">
    <source>
        <dbReference type="RefSeq" id="XP_035657344.1"/>
    </source>
</evidence>
<evidence type="ECO:0000256" key="2">
    <source>
        <dbReference type="ARBA" id="ARBA00023054"/>
    </source>
</evidence>
<proteinExistence type="predicted"/>
<evidence type="ECO:0000256" key="3">
    <source>
        <dbReference type="SAM" id="Coils"/>
    </source>
</evidence>
<dbReference type="Proteomes" id="UP000001554">
    <property type="component" value="Chromosome 2"/>
</dbReference>
<feature type="coiled-coil region" evidence="3">
    <location>
        <begin position="131"/>
        <end position="172"/>
    </location>
</feature>
<dbReference type="KEGG" id="bfo:118403012"/>
<dbReference type="GeneID" id="118403012"/>
<dbReference type="RefSeq" id="XP_035657351.1">
    <property type="nucleotide sequence ID" value="XM_035801458.1"/>
</dbReference>
<keyword evidence="5" id="KW-1185">Reference proteome</keyword>
<dbReference type="Gene3D" id="1.20.5.500">
    <property type="entry name" value="Single helix bin"/>
    <property type="match status" value="1"/>
</dbReference>